<dbReference type="InterPro" id="IPR036291">
    <property type="entry name" value="NAD(P)-bd_dom_sf"/>
</dbReference>
<dbReference type="NCBIfam" id="TIGR01777">
    <property type="entry name" value="yfcH"/>
    <property type="match status" value="1"/>
</dbReference>
<keyword evidence="4" id="KW-0131">Cell cycle</keyword>
<dbReference type="SUPFAM" id="SSF51735">
    <property type="entry name" value="NAD(P)-binding Rossmann-fold domains"/>
    <property type="match status" value="1"/>
</dbReference>
<evidence type="ECO:0000259" key="3">
    <source>
        <dbReference type="Pfam" id="PF08338"/>
    </source>
</evidence>
<keyword evidence="4" id="KW-0132">Cell division</keyword>
<accession>A0A486XTR0</accession>
<dbReference type="Gene3D" id="3.40.50.720">
    <property type="entry name" value="NAD(P)-binding Rossmann-like Domain"/>
    <property type="match status" value="1"/>
</dbReference>
<dbReference type="InterPro" id="IPR013549">
    <property type="entry name" value="DUF1731"/>
</dbReference>
<organism evidence="4">
    <name type="scientific">Rheinheimera sp. BAL341</name>
    <dbReference type="NCBI Taxonomy" id="1708203"/>
    <lineage>
        <taxon>Bacteria</taxon>
        <taxon>Pseudomonadati</taxon>
        <taxon>Pseudomonadota</taxon>
        <taxon>Gammaproteobacteria</taxon>
        <taxon>Chromatiales</taxon>
        <taxon>Chromatiaceae</taxon>
        <taxon>Rheinheimera</taxon>
    </lineage>
</organism>
<dbReference type="AlphaFoldDB" id="A0A486XTR0"/>
<evidence type="ECO:0000313" key="4">
    <source>
        <dbReference type="EMBL" id="VHO04897.1"/>
    </source>
</evidence>
<dbReference type="EMBL" id="CAAJGR010000118">
    <property type="protein sequence ID" value="VHO04897.1"/>
    <property type="molecule type" value="Genomic_DNA"/>
</dbReference>
<proteinExistence type="inferred from homology"/>
<gene>
    <name evidence="4" type="ORF">BAL341_2170</name>
</gene>
<feature type="domain" description="NAD-dependent epimerase/dehydratase" evidence="2">
    <location>
        <begin position="3"/>
        <end position="214"/>
    </location>
</feature>
<dbReference type="Pfam" id="PF08338">
    <property type="entry name" value="DUF1731"/>
    <property type="match status" value="1"/>
</dbReference>
<dbReference type="PANTHER" id="PTHR11092">
    <property type="entry name" value="SUGAR NUCLEOTIDE EPIMERASE RELATED"/>
    <property type="match status" value="1"/>
</dbReference>
<protein>
    <submittedName>
        <fullName evidence="4">Cell division inhibitor</fullName>
    </submittedName>
</protein>
<dbReference type="InterPro" id="IPR001509">
    <property type="entry name" value="Epimerase_deHydtase"/>
</dbReference>
<reference evidence="4" key="1">
    <citation type="submission" date="2019-04" db="EMBL/GenBank/DDBJ databases">
        <authorList>
            <person name="Brambilla D."/>
        </authorList>
    </citation>
    <scope>NUCLEOTIDE SEQUENCE</scope>
    <source>
        <strain evidence="4">BAL1</strain>
    </source>
</reference>
<dbReference type="InterPro" id="IPR010099">
    <property type="entry name" value="SDR39U1"/>
</dbReference>
<dbReference type="GO" id="GO:0051301">
    <property type="term" value="P:cell division"/>
    <property type="evidence" value="ECO:0007669"/>
    <property type="project" value="UniProtKB-KW"/>
</dbReference>
<dbReference type="CDD" id="cd05242">
    <property type="entry name" value="SDR_a8"/>
    <property type="match status" value="1"/>
</dbReference>
<name>A0A486XTR0_9GAMM</name>
<sequence>MKILITGGTGLIGQGLVRIWQSKHQLFVLSRSRQKVNAAFGGAVTALTDLAEVDFNQLDAVVNLAGESIADKRWTAKQKERLCHSRWDLTQQLVSAIQAAKTPPAVFISGSAIGVYGRQQASLITEEFDHYHHEFTHHLCHKWEQIALQAGSEHTRVCLLRTGVVLTKQGGALNKMLLPFKLGLGGRVGTGEQYMSWIHYDDMLASIDYLLTQPTLSGLFNATAPTPVSNSEFSQTLAKVLHRPAIMPMPAFALRLLLGEMADLLLTGQRVIPANLTKAGFEFKFNTLEPALKDLLQG</sequence>
<dbReference type="Pfam" id="PF01370">
    <property type="entry name" value="Epimerase"/>
    <property type="match status" value="1"/>
</dbReference>
<evidence type="ECO:0000259" key="2">
    <source>
        <dbReference type="Pfam" id="PF01370"/>
    </source>
</evidence>
<dbReference type="PANTHER" id="PTHR11092:SF0">
    <property type="entry name" value="EPIMERASE FAMILY PROTEIN SDR39U1"/>
    <property type="match status" value="1"/>
</dbReference>
<evidence type="ECO:0000256" key="1">
    <source>
        <dbReference type="ARBA" id="ARBA00009353"/>
    </source>
</evidence>
<comment type="similarity">
    <text evidence="1">Belongs to the NAD(P)-dependent epimerase/dehydratase family. SDR39U1 subfamily.</text>
</comment>
<feature type="domain" description="DUF1731" evidence="3">
    <location>
        <begin position="249"/>
        <end position="295"/>
    </location>
</feature>